<dbReference type="Pfam" id="PF13602">
    <property type="entry name" value="ADH_zinc_N_2"/>
    <property type="match status" value="1"/>
</dbReference>
<dbReference type="OrthoDB" id="648910at2"/>
<dbReference type="PANTHER" id="PTHR44013:SF1">
    <property type="entry name" value="ZINC-TYPE ALCOHOL DEHYDROGENASE-LIKE PROTEIN C16A3.02C"/>
    <property type="match status" value="1"/>
</dbReference>
<name>L8JSS3_9BACT</name>
<keyword evidence="3" id="KW-1185">Reference proteome</keyword>
<protein>
    <submittedName>
        <fullName evidence="2">Zinc-containing alcohol dehydrogenase</fullName>
    </submittedName>
</protein>
<gene>
    <name evidence="2" type="ORF">C900_02016</name>
</gene>
<reference evidence="2 3" key="1">
    <citation type="submission" date="2012-12" db="EMBL/GenBank/DDBJ databases">
        <title>Genome assembly of Fulvivirga imtechensis AK7.</title>
        <authorList>
            <person name="Nupur N."/>
            <person name="Khatri I."/>
            <person name="Kumar R."/>
            <person name="Subramanian S."/>
            <person name="Pinnaka A."/>
        </authorList>
    </citation>
    <scope>NUCLEOTIDE SEQUENCE [LARGE SCALE GENOMIC DNA]</scope>
    <source>
        <strain evidence="2 3">AK7</strain>
    </source>
</reference>
<dbReference type="AlphaFoldDB" id="L8JSS3"/>
<dbReference type="SUPFAM" id="SSF51735">
    <property type="entry name" value="NAD(P)-binding Rossmann-fold domains"/>
    <property type="match status" value="1"/>
</dbReference>
<dbReference type="InterPro" id="IPR036291">
    <property type="entry name" value="NAD(P)-bd_dom_sf"/>
</dbReference>
<dbReference type="Pfam" id="PF08240">
    <property type="entry name" value="ADH_N"/>
    <property type="match status" value="1"/>
</dbReference>
<dbReference type="Gene3D" id="3.40.50.720">
    <property type="entry name" value="NAD(P)-binding Rossmann-like Domain"/>
    <property type="match status" value="1"/>
</dbReference>
<comment type="caution">
    <text evidence="2">The sequence shown here is derived from an EMBL/GenBank/DDBJ whole genome shotgun (WGS) entry which is preliminary data.</text>
</comment>
<dbReference type="eggNOG" id="COG0604">
    <property type="taxonomic scope" value="Bacteria"/>
</dbReference>
<proteinExistence type="predicted"/>
<feature type="domain" description="Enoyl reductase (ER)" evidence="1">
    <location>
        <begin position="10"/>
        <end position="317"/>
    </location>
</feature>
<evidence type="ECO:0000313" key="2">
    <source>
        <dbReference type="EMBL" id="ELR72021.1"/>
    </source>
</evidence>
<evidence type="ECO:0000259" key="1">
    <source>
        <dbReference type="SMART" id="SM00829"/>
    </source>
</evidence>
<dbReference type="Proteomes" id="UP000011135">
    <property type="component" value="Unassembled WGS sequence"/>
</dbReference>
<dbReference type="SMART" id="SM00829">
    <property type="entry name" value="PKS_ER"/>
    <property type="match status" value="1"/>
</dbReference>
<dbReference type="GO" id="GO:0016491">
    <property type="term" value="F:oxidoreductase activity"/>
    <property type="evidence" value="ECO:0007669"/>
    <property type="project" value="InterPro"/>
</dbReference>
<dbReference type="CDD" id="cd08267">
    <property type="entry name" value="MDR1"/>
    <property type="match status" value="1"/>
</dbReference>
<dbReference type="PANTHER" id="PTHR44013">
    <property type="entry name" value="ZINC-TYPE ALCOHOL DEHYDROGENASE-LIKE PROTEIN C16A3.02C"/>
    <property type="match status" value="1"/>
</dbReference>
<dbReference type="STRING" id="1237149.C900_02016"/>
<dbReference type="GO" id="GO:0008270">
    <property type="term" value="F:zinc ion binding"/>
    <property type="evidence" value="ECO:0007669"/>
    <property type="project" value="InterPro"/>
</dbReference>
<dbReference type="InterPro" id="IPR020843">
    <property type="entry name" value="ER"/>
</dbReference>
<dbReference type="SUPFAM" id="SSF50129">
    <property type="entry name" value="GroES-like"/>
    <property type="match status" value="1"/>
</dbReference>
<dbReference type="InterPro" id="IPR052733">
    <property type="entry name" value="Chloroplast_QOR"/>
</dbReference>
<dbReference type="Gene3D" id="3.90.180.10">
    <property type="entry name" value="Medium-chain alcohol dehydrogenases, catalytic domain"/>
    <property type="match status" value="1"/>
</dbReference>
<evidence type="ECO:0000313" key="3">
    <source>
        <dbReference type="Proteomes" id="UP000011135"/>
    </source>
</evidence>
<dbReference type="PROSITE" id="PS01162">
    <property type="entry name" value="QOR_ZETA_CRYSTAL"/>
    <property type="match status" value="1"/>
</dbReference>
<dbReference type="InterPro" id="IPR002364">
    <property type="entry name" value="Quin_OxRdtase/zeta-crystal_CS"/>
</dbReference>
<organism evidence="2 3">
    <name type="scientific">Fulvivirga imtechensis AK7</name>
    <dbReference type="NCBI Taxonomy" id="1237149"/>
    <lineage>
        <taxon>Bacteria</taxon>
        <taxon>Pseudomonadati</taxon>
        <taxon>Bacteroidota</taxon>
        <taxon>Cytophagia</taxon>
        <taxon>Cytophagales</taxon>
        <taxon>Fulvivirgaceae</taxon>
        <taxon>Fulvivirga</taxon>
    </lineage>
</organism>
<sequence length="319" mass="34613">MKTVVLTKYGSSDKLRIKEVEKPVPADDEVLVKIHATSINAADMHIMNGMGRFLGFGFLKPKKTLGADIAGRVEAAGRQVSLFQPGDEVYGDLSGCGFGGFAEYVCVPEKVLAAKPANVSFQQAAAVPLAAITALKGLRDKGRIRAGHQVLINGASGGVGTYAVQLAKYFGAEVTAVCSTGKMEMVQALGADHVIDYTKEDIAQTDRRYDLILAINGYHPITKYKRMLKGTGVYVCIGGEKTQMFETFFLAPVISGRNGRKMCVLLAKPDRESLSFLSELLETGKLKPVMDRKYSLDQISDAFKYFCEGHSRGKVVIEI</sequence>
<dbReference type="InterPro" id="IPR011032">
    <property type="entry name" value="GroES-like_sf"/>
</dbReference>
<accession>L8JSS3</accession>
<dbReference type="InterPro" id="IPR013154">
    <property type="entry name" value="ADH-like_N"/>
</dbReference>
<dbReference type="EMBL" id="AMZN01000029">
    <property type="protein sequence ID" value="ELR72021.1"/>
    <property type="molecule type" value="Genomic_DNA"/>
</dbReference>
<dbReference type="RefSeq" id="WP_009579463.1">
    <property type="nucleotide sequence ID" value="NZ_AMZN01000029.1"/>
</dbReference>
<dbReference type="PATRIC" id="fig|1237149.3.peg.1971"/>